<dbReference type="EMBL" id="CAFBMK010000268">
    <property type="protein sequence ID" value="CAB4943622.1"/>
    <property type="molecule type" value="Genomic_DNA"/>
</dbReference>
<accession>A0A6J7JNE4</accession>
<dbReference type="SUPFAM" id="SSF52402">
    <property type="entry name" value="Adenine nucleotide alpha hydrolases-like"/>
    <property type="match status" value="1"/>
</dbReference>
<dbReference type="GO" id="GO:0006529">
    <property type="term" value="P:asparagine biosynthetic process"/>
    <property type="evidence" value="ECO:0007669"/>
    <property type="project" value="InterPro"/>
</dbReference>
<dbReference type="InterPro" id="IPR050795">
    <property type="entry name" value="Asn_Synthetase"/>
</dbReference>
<dbReference type="AlphaFoldDB" id="A0A6J7JNE4"/>
<reference evidence="4" key="1">
    <citation type="submission" date="2020-05" db="EMBL/GenBank/DDBJ databases">
        <authorList>
            <person name="Chiriac C."/>
            <person name="Salcher M."/>
            <person name="Ghai R."/>
            <person name="Kavagutti S V."/>
        </authorList>
    </citation>
    <scope>NUCLEOTIDE SEQUENCE</scope>
</reference>
<evidence type="ECO:0000256" key="1">
    <source>
        <dbReference type="ARBA" id="ARBA00022741"/>
    </source>
</evidence>
<organism evidence="4">
    <name type="scientific">freshwater metagenome</name>
    <dbReference type="NCBI Taxonomy" id="449393"/>
    <lineage>
        <taxon>unclassified sequences</taxon>
        <taxon>metagenomes</taxon>
        <taxon>ecological metagenomes</taxon>
    </lineage>
</organism>
<evidence type="ECO:0000256" key="2">
    <source>
        <dbReference type="ARBA" id="ARBA00022840"/>
    </source>
</evidence>
<sequence length="334" mass="36740">MRFADAVPAEAIEVPKLPGPSAPGAPIPEDILRSTRETLADSVDRHMMADVDVGVFLSGGLDSSLIAALAQDFLKARGRTLKTFAVGTEGSSDILAARVVAEHLGTEHHEALYTAEDAAAALDDVIRSIESFDPSLVRSSVPNWFLARLAAQHVKVVLTGEGADELYAGYDYYHDDFAEPEDLHGELVRTIRGLHDLNLQRADRVTMAHGLEARVPFLDREVIAQALSLAPGWKASDTTKPQQLEKRVLRHAFDGWLPEEILWRPKEQFGDGSGAAEVLQGALESSISPEEFELERTIVDPPLRTHEELAYHRIYARHLGGVRPDKTMSRFARS</sequence>
<keyword evidence="2" id="KW-0067">ATP-binding</keyword>
<evidence type="ECO:0000259" key="3">
    <source>
        <dbReference type="Pfam" id="PF00733"/>
    </source>
</evidence>
<dbReference type="CDD" id="cd01991">
    <property type="entry name" value="Asn_synthase_B_C"/>
    <property type="match status" value="1"/>
</dbReference>
<dbReference type="PANTHER" id="PTHR11772:SF2">
    <property type="entry name" value="ASPARAGINE SYNTHETASE [GLUTAMINE-HYDROLYZING]"/>
    <property type="match status" value="1"/>
</dbReference>
<dbReference type="InterPro" id="IPR001962">
    <property type="entry name" value="Asn_synthase"/>
</dbReference>
<dbReference type="Pfam" id="PF00733">
    <property type="entry name" value="Asn_synthase"/>
    <property type="match status" value="2"/>
</dbReference>
<dbReference type="GO" id="GO:0005829">
    <property type="term" value="C:cytosol"/>
    <property type="evidence" value="ECO:0007669"/>
    <property type="project" value="TreeGrafter"/>
</dbReference>
<dbReference type="PANTHER" id="PTHR11772">
    <property type="entry name" value="ASPARAGINE SYNTHETASE"/>
    <property type="match status" value="1"/>
</dbReference>
<dbReference type="InterPro" id="IPR014729">
    <property type="entry name" value="Rossmann-like_a/b/a_fold"/>
</dbReference>
<dbReference type="Gene3D" id="3.40.50.620">
    <property type="entry name" value="HUPs"/>
    <property type="match status" value="1"/>
</dbReference>
<name>A0A6J7JNE4_9ZZZZ</name>
<gene>
    <name evidence="4" type="ORF">UFOPK3564_03095</name>
</gene>
<keyword evidence="1" id="KW-0547">Nucleotide-binding</keyword>
<proteinExistence type="predicted"/>
<dbReference type="GO" id="GO:0004066">
    <property type="term" value="F:asparagine synthase (glutamine-hydrolyzing) activity"/>
    <property type="evidence" value="ECO:0007669"/>
    <property type="project" value="InterPro"/>
</dbReference>
<dbReference type="GO" id="GO:0005524">
    <property type="term" value="F:ATP binding"/>
    <property type="evidence" value="ECO:0007669"/>
    <property type="project" value="UniProtKB-KW"/>
</dbReference>
<feature type="domain" description="Asparagine synthetase" evidence="3">
    <location>
        <begin position="35"/>
        <end position="176"/>
    </location>
</feature>
<evidence type="ECO:0000313" key="4">
    <source>
        <dbReference type="EMBL" id="CAB4943622.1"/>
    </source>
</evidence>
<feature type="domain" description="Asparagine synthetase" evidence="3">
    <location>
        <begin position="178"/>
        <end position="293"/>
    </location>
</feature>
<protein>
    <submittedName>
        <fullName evidence="4">Unannotated protein</fullName>
    </submittedName>
</protein>